<reference evidence="1 2" key="1">
    <citation type="submission" date="2018-02" db="EMBL/GenBank/DDBJ databases">
        <title>Genomic Encyclopedia of Archaeal and Bacterial Type Strains, Phase II (KMG-II): from individual species to whole genera.</title>
        <authorList>
            <person name="Goeker M."/>
        </authorList>
    </citation>
    <scope>NUCLEOTIDE SEQUENCE [LARGE SCALE GENOMIC DNA]</scope>
    <source>
        <strain evidence="1 2">DSM 16809</strain>
    </source>
</reference>
<dbReference type="EMBL" id="PTJE01000005">
    <property type="protein sequence ID" value="PPK93949.1"/>
    <property type="molecule type" value="Genomic_DNA"/>
</dbReference>
<dbReference type="OrthoDB" id="1075024at2"/>
<organism evidence="1 2">
    <name type="scientific">Nonlabens xylanidelens</name>
    <dbReference type="NCBI Taxonomy" id="191564"/>
    <lineage>
        <taxon>Bacteria</taxon>
        <taxon>Pseudomonadati</taxon>
        <taxon>Bacteroidota</taxon>
        <taxon>Flavobacteriia</taxon>
        <taxon>Flavobacteriales</taxon>
        <taxon>Flavobacteriaceae</taxon>
        <taxon>Nonlabens</taxon>
    </lineage>
</organism>
<dbReference type="RefSeq" id="WP_146080417.1">
    <property type="nucleotide sequence ID" value="NZ_MQVW01000002.1"/>
</dbReference>
<keyword evidence="2" id="KW-1185">Reference proteome</keyword>
<gene>
    <name evidence="1" type="ORF">LY01_02171</name>
</gene>
<comment type="caution">
    <text evidence="1">The sequence shown here is derived from an EMBL/GenBank/DDBJ whole genome shotgun (WGS) entry which is preliminary data.</text>
</comment>
<evidence type="ECO:0000313" key="2">
    <source>
        <dbReference type="Proteomes" id="UP000239002"/>
    </source>
</evidence>
<dbReference type="Proteomes" id="UP000239002">
    <property type="component" value="Unassembled WGS sequence"/>
</dbReference>
<protein>
    <submittedName>
        <fullName evidence="1">Uncharacterized protein</fullName>
    </submittedName>
</protein>
<proteinExistence type="predicted"/>
<dbReference type="AlphaFoldDB" id="A0A2S6IIA6"/>
<sequence>MNCKFPLSRKRNTNTIYSKFKFMKYFLSLAFLFISLSVSSQNLQEKADAILKEAKELLVMEQASWHATDNFLATYPDKKNLIRGYFSYVNKDNDLVSVFYGEGKDLILARYLFKGIPSPERLFVDTENLQITDLEADLLEMRKTAFEDMVDNKKGFYSFYEKVNPNLIPIIFEGKKKVYIISGSNEPKMLIGNDYEITFNKRNKIKDRKKLHKSILTFDYTENENVESSFHSHVVSDFIDVTDVCTLLLYKDYTGINKHIVVSKKYVSILNLEEETLLILTKKAWDKIMDHQEEKAKK</sequence>
<name>A0A2S6IIA6_9FLAO</name>
<accession>A0A2S6IIA6</accession>
<evidence type="ECO:0000313" key="1">
    <source>
        <dbReference type="EMBL" id="PPK93949.1"/>
    </source>
</evidence>